<evidence type="ECO:0000259" key="2">
    <source>
        <dbReference type="PROSITE" id="PS51827"/>
    </source>
</evidence>
<sequence length="379" mass="42759">MSSSWNVDAYRSVSLSECHWKLCREFMTRYRHLYPEEQTVALAQIFANAQLLLRGDADQTTRLVLDLAREQPSAEVKLEVDGIEKGLVKREVVSSEDVPEVAVVVKTEQINESERNDNAELSSTHEDSTVESSTIGPPSAKQRKTDQEEPETDATTTILAGLTPFKPVETLRNIEDVYRNLVIVDNDFEKTCREFQRLQSGSIQSVQQTWDEGHCSSKIFVDQIVLVEGWSKTESLAKKKALAAFFKKMKVFCYQIVSKKPSHLPENQIARTEDPTTNSKHYKSIMKRFVKDSIEHELVFSEEFSEAERDKLQRIATKLDLETCIVESSTNPQLKIIGQPLPALAIVERIVVQKDPELGALYEVIAPSVGARVEVADST</sequence>
<evidence type="ECO:0000313" key="3">
    <source>
        <dbReference type="EMBL" id="CAG6443564.1"/>
    </source>
</evidence>
<proteinExistence type="predicted"/>
<dbReference type="EMBL" id="HBUE01000496">
    <property type="protein sequence ID" value="CAG6443564.1"/>
    <property type="molecule type" value="Transcribed_RNA"/>
</dbReference>
<dbReference type="Pfam" id="PF11952">
    <property type="entry name" value="XTBD"/>
    <property type="match status" value="1"/>
</dbReference>
<organism evidence="3">
    <name type="scientific">Culex pipiens</name>
    <name type="common">House mosquito</name>
    <dbReference type="NCBI Taxonomy" id="7175"/>
    <lineage>
        <taxon>Eukaryota</taxon>
        <taxon>Metazoa</taxon>
        <taxon>Ecdysozoa</taxon>
        <taxon>Arthropoda</taxon>
        <taxon>Hexapoda</taxon>
        <taxon>Insecta</taxon>
        <taxon>Pterygota</taxon>
        <taxon>Neoptera</taxon>
        <taxon>Endopterygota</taxon>
        <taxon>Diptera</taxon>
        <taxon>Nematocera</taxon>
        <taxon>Culicoidea</taxon>
        <taxon>Culicidae</taxon>
        <taxon>Culicinae</taxon>
        <taxon>Culicini</taxon>
        <taxon>Culex</taxon>
        <taxon>Culex</taxon>
    </lineage>
</organism>
<dbReference type="InterPro" id="IPR021859">
    <property type="entry name" value="XTBD"/>
</dbReference>
<name>A0A8D8ERX8_CULPI</name>
<evidence type="ECO:0000256" key="1">
    <source>
        <dbReference type="SAM" id="MobiDB-lite"/>
    </source>
</evidence>
<protein>
    <submittedName>
        <fullName evidence="3">(northern house mosquito) hypothetical protein</fullName>
    </submittedName>
</protein>
<dbReference type="PROSITE" id="PS51827">
    <property type="entry name" value="XTBD"/>
    <property type="match status" value="1"/>
</dbReference>
<reference evidence="3" key="1">
    <citation type="submission" date="2021-05" db="EMBL/GenBank/DDBJ databases">
        <authorList>
            <person name="Alioto T."/>
            <person name="Alioto T."/>
            <person name="Gomez Garrido J."/>
        </authorList>
    </citation>
    <scope>NUCLEOTIDE SEQUENCE</scope>
</reference>
<dbReference type="AlphaFoldDB" id="A0A8D8ERX8"/>
<feature type="region of interest" description="Disordered" evidence="1">
    <location>
        <begin position="109"/>
        <end position="156"/>
    </location>
</feature>
<accession>A0A8D8ERX8</accession>
<feature type="domain" description="XRN2-binding (XTBD)" evidence="2">
    <location>
        <begin position="7"/>
        <end position="96"/>
    </location>
</feature>
<feature type="compositionally biased region" description="Basic and acidic residues" evidence="1">
    <location>
        <begin position="112"/>
        <end position="128"/>
    </location>
</feature>